<accession>A0A0G1FKI7</accession>
<evidence type="ECO:0000313" key="3">
    <source>
        <dbReference type="Proteomes" id="UP000034050"/>
    </source>
</evidence>
<protein>
    <submittedName>
        <fullName evidence="2">Glycosyl transferase family 2</fullName>
    </submittedName>
</protein>
<feature type="domain" description="Glycosyltransferase 2-like" evidence="1">
    <location>
        <begin position="4"/>
        <end position="133"/>
    </location>
</feature>
<organism evidence="2 3">
    <name type="scientific">Candidatus Gottesmanbacteria bacterium GW2011_GWB1_43_11</name>
    <dbReference type="NCBI Taxonomy" id="1618446"/>
    <lineage>
        <taxon>Bacteria</taxon>
        <taxon>Candidatus Gottesmaniibacteriota</taxon>
    </lineage>
</organism>
<comment type="caution">
    <text evidence="2">The sequence shown here is derived from an EMBL/GenBank/DDBJ whole genome shotgun (WGS) entry which is preliminary data.</text>
</comment>
<dbReference type="Proteomes" id="UP000034050">
    <property type="component" value="Unassembled WGS sequence"/>
</dbReference>
<dbReference type="InterPro" id="IPR029044">
    <property type="entry name" value="Nucleotide-diphossugar_trans"/>
</dbReference>
<evidence type="ECO:0000313" key="2">
    <source>
        <dbReference type="EMBL" id="KKS87408.1"/>
    </source>
</evidence>
<reference evidence="2 3" key="1">
    <citation type="journal article" date="2015" name="Nature">
        <title>rRNA introns, odd ribosomes, and small enigmatic genomes across a large radiation of phyla.</title>
        <authorList>
            <person name="Brown C.T."/>
            <person name="Hug L.A."/>
            <person name="Thomas B.C."/>
            <person name="Sharon I."/>
            <person name="Castelle C.J."/>
            <person name="Singh A."/>
            <person name="Wilkins M.J."/>
            <person name="Williams K.H."/>
            <person name="Banfield J.F."/>
        </authorList>
    </citation>
    <scope>NUCLEOTIDE SEQUENCE [LARGE SCALE GENOMIC DNA]</scope>
</reference>
<sequence length="302" mass="34997">MHLSAVVNTRNEERNIVRCLQHISPYVDEIVVVDMESSDNTVKLARKFTAKIWQHENTGYVEPARNFAIGKATGEWILLIDADEILPEALGLKLRRLAQHGVYSYYRIPRKNLLFGKWLSHSGWWPDYQIRLFKQGSVSWNDEIHSVPVTEGVGMDLPAEEKNALLHYNYATLEEYLTRLNRYTSQEAKQLVQDDYVFSWKNLVAKPGQEFLTRYFAWEGYKDGLHGLALAMLQAVSFAVVELKVWENTGFKDDVNAGQPDDVMKQLRKIKYQLNFWYFTKKAETSSDLTKTINKIRAKISL</sequence>
<dbReference type="InterPro" id="IPR001173">
    <property type="entry name" value="Glyco_trans_2-like"/>
</dbReference>
<keyword evidence="2" id="KW-0808">Transferase</keyword>
<dbReference type="PANTHER" id="PTHR43630:SF2">
    <property type="entry name" value="GLYCOSYLTRANSFERASE"/>
    <property type="match status" value="1"/>
</dbReference>
<dbReference type="STRING" id="1618446.UV61_C0002G0129"/>
<dbReference type="EMBL" id="LCFD01000002">
    <property type="protein sequence ID" value="KKS87408.1"/>
    <property type="molecule type" value="Genomic_DNA"/>
</dbReference>
<dbReference type="SUPFAM" id="SSF53448">
    <property type="entry name" value="Nucleotide-diphospho-sugar transferases"/>
    <property type="match status" value="1"/>
</dbReference>
<gene>
    <name evidence="2" type="ORF">UV61_C0002G0129</name>
</gene>
<dbReference type="PANTHER" id="PTHR43630">
    <property type="entry name" value="POLY-BETA-1,6-N-ACETYL-D-GLUCOSAMINE SYNTHASE"/>
    <property type="match status" value="1"/>
</dbReference>
<evidence type="ECO:0000259" key="1">
    <source>
        <dbReference type="Pfam" id="PF00535"/>
    </source>
</evidence>
<proteinExistence type="predicted"/>
<dbReference type="Pfam" id="PF00535">
    <property type="entry name" value="Glycos_transf_2"/>
    <property type="match status" value="1"/>
</dbReference>
<dbReference type="Gene3D" id="3.90.550.10">
    <property type="entry name" value="Spore Coat Polysaccharide Biosynthesis Protein SpsA, Chain A"/>
    <property type="match status" value="1"/>
</dbReference>
<dbReference type="CDD" id="cd02511">
    <property type="entry name" value="Beta4Glucosyltransferase"/>
    <property type="match status" value="1"/>
</dbReference>
<dbReference type="GO" id="GO:0016740">
    <property type="term" value="F:transferase activity"/>
    <property type="evidence" value="ECO:0007669"/>
    <property type="project" value="UniProtKB-KW"/>
</dbReference>
<dbReference type="AlphaFoldDB" id="A0A0G1FKI7"/>
<name>A0A0G1FKI7_9BACT</name>